<evidence type="ECO:0000313" key="2">
    <source>
        <dbReference type="Proteomes" id="UP000324832"/>
    </source>
</evidence>
<accession>A0A5E4Q7K9</accession>
<keyword evidence="2" id="KW-1185">Reference proteome</keyword>
<sequence length="38" mass="4551">YLITVWRLVKKYNPAKFESEQLLGKRSGYRLSPFFTTL</sequence>
<gene>
    <name evidence="1" type="ORF">LSINAPIS_LOCUS5850</name>
</gene>
<evidence type="ECO:0000313" key="1">
    <source>
        <dbReference type="EMBL" id="VVC93720.1"/>
    </source>
</evidence>
<proteinExistence type="predicted"/>
<reference evidence="1 2" key="1">
    <citation type="submission" date="2017-07" db="EMBL/GenBank/DDBJ databases">
        <authorList>
            <person name="Talla V."/>
            <person name="Backstrom N."/>
        </authorList>
    </citation>
    <scope>NUCLEOTIDE SEQUENCE [LARGE SCALE GENOMIC DNA]</scope>
</reference>
<dbReference type="Proteomes" id="UP000324832">
    <property type="component" value="Unassembled WGS sequence"/>
</dbReference>
<feature type="non-terminal residue" evidence="1">
    <location>
        <position position="1"/>
    </location>
</feature>
<organism evidence="1 2">
    <name type="scientific">Leptidea sinapis</name>
    <dbReference type="NCBI Taxonomy" id="189913"/>
    <lineage>
        <taxon>Eukaryota</taxon>
        <taxon>Metazoa</taxon>
        <taxon>Ecdysozoa</taxon>
        <taxon>Arthropoda</taxon>
        <taxon>Hexapoda</taxon>
        <taxon>Insecta</taxon>
        <taxon>Pterygota</taxon>
        <taxon>Neoptera</taxon>
        <taxon>Endopterygota</taxon>
        <taxon>Lepidoptera</taxon>
        <taxon>Glossata</taxon>
        <taxon>Ditrysia</taxon>
        <taxon>Papilionoidea</taxon>
        <taxon>Pieridae</taxon>
        <taxon>Dismorphiinae</taxon>
        <taxon>Leptidea</taxon>
    </lineage>
</organism>
<name>A0A5E4Q7K9_9NEOP</name>
<dbReference type="AlphaFoldDB" id="A0A5E4Q7K9"/>
<dbReference type="EMBL" id="FZQP02001759">
    <property type="protein sequence ID" value="VVC93720.1"/>
    <property type="molecule type" value="Genomic_DNA"/>
</dbReference>
<protein>
    <submittedName>
        <fullName evidence="1">Uncharacterized protein</fullName>
    </submittedName>
</protein>